<keyword evidence="2" id="KW-1185">Reference proteome</keyword>
<reference evidence="1" key="1">
    <citation type="submission" date="2022-05" db="EMBL/GenBank/DDBJ databases">
        <authorList>
            <person name="Okamura Y."/>
        </authorList>
    </citation>
    <scope>NUCLEOTIDE SEQUENCE</scope>
</reference>
<organism evidence="1 2">
    <name type="scientific">Pieris brassicae</name>
    <name type="common">White butterfly</name>
    <name type="synonym">Large white butterfly</name>
    <dbReference type="NCBI Taxonomy" id="7116"/>
    <lineage>
        <taxon>Eukaryota</taxon>
        <taxon>Metazoa</taxon>
        <taxon>Ecdysozoa</taxon>
        <taxon>Arthropoda</taxon>
        <taxon>Hexapoda</taxon>
        <taxon>Insecta</taxon>
        <taxon>Pterygota</taxon>
        <taxon>Neoptera</taxon>
        <taxon>Endopterygota</taxon>
        <taxon>Lepidoptera</taxon>
        <taxon>Glossata</taxon>
        <taxon>Ditrysia</taxon>
        <taxon>Papilionoidea</taxon>
        <taxon>Pieridae</taxon>
        <taxon>Pierinae</taxon>
        <taxon>Pieris</taxon>
    </lineage>
</organism>
<gene>
    <name evidence="1" type="ORF">PIBRA_LOCUS11626</name>
</gene>
<proteinExistence type="predicted"/>
<dbReference type="EMBL" id="CALOZG010000042">
    <property type="protein sequence ID" value="CAH4035575.1"/>
    <property type="molecule type" value="Genomic_DNA"/>
</dbReference>
<accession>A0A9P0TUC4</accession>
<evidence type="ECO:0000313" key="1">
    <source>
        <dbReference type="EMBL" id="CAH4035575.1"/>
    </source>
</evidence>
<dbReference type="AlphaFoldDB" id="A0A9P0TUC4"/>
<comment type="caution">
    <text evidence="1">The sequence shown here is derived from an EMBL/GenBank/DDBJ whole genome shotgun (WGS) entry which is preliminary data.</text>
</comment>
<protein>
    <submittedName>
        <fullName evidence="1">Uncharacterized protein</fullName>
    </submittedName>
</protein>
<evidence type="ECO:0000313" key="2">
    <source>
        <dbReference type="Proteomes" id="UP001152562"/>
    </source>
</evidence>
<sequence>MEAQQMRRTFGKAKTGNYMPFDNHLAASAVTQLAGTRFPTIQIAPFPLLQELNLFESRQCRPNQQRTKATVC</sequence>
<dbReference type="Proteomes" id="UP001152562">
    <property type="component" value="Unassembled WGS sequence"/>
</dbReference>
<name>A0A9P0TUC4_PIEBR</name>